<keyword evidence="1 6" id="KW-0812">Transmembrane</keyword>
<dbReference type="GO" id="GO:0005524">
    <property type="term" value="F:ATP binding"/>
    <property type="evidence" value="ECO:0007669"/>
    <property type="project" value="UniProtKB-KW"/>
</dbReference>
<keyword evidence="3" id="KW-0067">ATP-binding</keyword>
<gene>
    <name evidence="7" type="ORF">J0S82_015316</name>
</gene>
<comment type="caution">
    <text evidence="7">The sequence shown here is derived from an EMBL/GenBank/DDBJ whole genome shotgun (WGS) entry which is preliminary data.</text>
</comment>
<evidence type="ECO:0000256" key="4">
    <source>
        <dbReference type="ARBA" id="ARBA00022989"/>
    </source>
</evidence>
<keyword evidence="8" id="KW-1185">Reference proteome</keyword>
<dbReference type="SUPFAM" id="SSF90123">
    <property type="entry name" value="ABC transporter transmembrane region"/>
    <property type="match status" value="1"/>
</dbReference>
<evidence type="ECO:0000256" key="2">
    <source>
        <dbReference type="ARBA" id="ARBA00022741"/>
    </source>
</evidence>
<evidence type="ECO:0000256" key="3">
    <source>
        <dbReference type="ARBA" id="ARBA00022840"/>
    </source>
</evidence>
<evidence type="ECO:0000256" key="5">
    <source>
        <dbReference type="ARBA" id="ARBA00023136"/>
    </source>
</evidence>
<evidence type="ECO:0000256" key="6">
    <source>
        <dbReference type="SAM" id="Phobius"/>
    </source>
</evidence>
<protein>
    <submittedName>
        <fullName evidence="7">Multidrug resistance-associated protein 4</fullName>
    </submittedName>
</protein>
<evidence type="ECO:0000313" key="7">
    <source>
        <dbReference type="EMBL" id="KAG8517033.1"/>
    </source>
</evidence>
<dbReference type="EMBL" id="JAGFMF010011662">
    <property type="protein sequence ID" value="KAG8517033.1"/>
    <property type="molecule type" value="Genomic_DNA"/>
</dbReference>
<dbReference type="InterPro" id="IPR036640">
    <property type="entry name" value="ABC1_TM_sf"/>
</dbReference>
<sequence length="354" mass="39776">MFFAMPFAEWLNPLFKIGHKRRLEEDDMYSVLPNDRSKHLGEELQRYWDKEVLRAEKEAQTPSLTRAIIKCYWKSYLVLGIFTLIEVNALTDAEFCSKYVGWCLMTRLHLVTMGPRAVSHVVRCVTVTRVCRSSWPDVAPGHTWLLLVRSPWHLWCVPVAQPPGSEAPVVQGPASCAGFESLLRRGASGSSPDLWSLDLSGPGLCFRELYADPSDAQEGAKVVQPIFLGKIISYFENYDPADSAALREAYICAAALTTCTLFLAILHHLYFYHVQCAGMRLRVAMCHMIYRKVGGHQRQRQAPRSEPSPLWGRAVCVRHPVQSPRPARQGGLASADLRSAFSRALSVSTCVVWL</sequence>
<dbReference type="OrthoDB" id="6500128at2759"/>
<evidence type="ECO:0000313" key="8">
    <source>
        <dbReference type="Proteomes" id="UP000700334"/>
    </source>
</evidence>
<dbReference type="AlphaFoldDB" id="A0A8J6AAG0"/>
<dbReference type="Proteomes" id="UP000700334">
    <property type="component" value="Unassembled WGS sequence"/>
</dbReference>
<feature type="transmembrane region" description="Helical" evidence="6">
    <location>
        <begin position="253"/>
        <end position="272"/>
    </location>
</feature>
<name>A0A8J6AAG0_GALPY</name>
<organism evidence="7 8">
    <name type="scientific">Galemys pyrenaicus</name>
    <name type="common">Iberian desman</name>
    <name type="synonym">Pyrenean desman</name>
    <dbReference type="NCBI Taxonomy" id="202257"/>
    <lineage>
        <taxon>Eukaryota</taxon>
        <taxon>Metazoa</taxon>
        <taxon>Chordata</taxon>
        <taxon>Craniata</taxon>
        <taxon>Vertebrata</taxon>
        <taxon>Euteleostomi</taxon>
        <taxon>Mammalia</taxon>
        <taxon>Eutheria</taxon>
        <taxon>Laurasiatheria</taxon>
        <taxon>Eulipotyphla</taxon>
        <taxon>Talpidae</taxon>
        <taxon>Galemys</taxon>
    </lineage>
</organism>
<keyword evidence="5 6" id="KW-0472">Membrane</keyword>
<evidence type="ECO:0000256" key="1">
    <source>
        <dbReference type="ARBA" id="ARBA00022692"/>
    </source>
</evidence>
<dbReference type="GO" id="GO:0005886">
    <property type="term" value="C:plasma membrane"/>
    <property type="evidence" value="ECO:0007669"/>
    <property type="project" value="TreeGrafter"/>
</dbReference>
<proteinExistence type="predicted"/>
<keyword evidence="2" id="KW-0547">Nucleotide-binding</keyword>
<dbReference type="PANTHER" id="PTHR24223:SF357">
    <property type="entry name" value="ATP-BINDING CASSETTE SUB-FAMILY C MEMBER 4"/>
    <property type="match status" value="1"/>
</dbReference>
<dbReference type="InterPro" id="IPR050173">
    <property type="entry name" value="ABC_transporter_C-like"/>
</dbReference>
<accession>A0A8J6AAG0</accession>
<reference evidence="7" key="1">
    <citation type="journal article" date="2021" name="Evol. Appl.">
        <title>The genome of the Pyrenean desman and the effects of bottlenecks and inbreeding on the genomic landscape of an endangered species.</title>
        <authorList>
            <person name="Escoda L."/>
            <person name="Castresana J."/>
        </authorList>
    </citation>
    <scope>NUCLEOTIDE SEQUENCE</scope>
    <source>
        <strain evidence="7">IBE-C5619</strain>
    </source>
</reference>
<keyword evidence="4 6" id="KW-1133">Transmembrane helix</keyword>
<dbReference type="GO" id="GO:0042626">
    <property type="term" value="F:ATPase-coupled transmembrane transporter activity"/>
    <property type="evidence" value="ECO:0007669"/>
    <property type="project" value="TreeGrafter"/>
</dbReference>
<dbReference type="Gene3D" id="1.20.1560.10">
    <property type="entry name" value="ABC transporter type 1, transmembrane domain"/>
    <property type="match status" value="1"/>
</dbReference>
<dbReference type="PANTHER" id="PTHR24223">
    <property type="entry name" value="ATP-BINDING CASSETTE SUB-FAMILY C"/>
    <property type="match status" value="1"/>
</dbReference>